<dbReference type="Gene3D" id="3.30.70.1120">
    <property type="entry name" value="TT1725-like"/>
    <property type="match status" value="1"/>
</dbReference>
<evidence type="ECO:0000313" key="1">
    <source>
        <dbReference type="EMBL" id="ALS73763.1"/>
    </source>
</evidence>
<dbReference type="PANTHER" id="PTHR36441:SF1">
    <property type="entry name" value="DUF503 DOMAIN-CONTAINING PROTEIN"/>
    <property type="match status" value="1"/>
</dbReference>
<accession>A0A0U2XKZ1</accession>
<evidence type="ECO:0008006" key="3">
    <source>
        <dbReference type="Google" id="ProtNLM"/>
    </source>
</evidence>
<dbReference type="Pfam" id="PF04456">
    <property type="entry name" value="DUF503"/>
    <property type="match status" value="1"/>
</dbReference>
<name>A0A0U2XKZ1_9BACL</name>
<organism evidence="1 2">
    <name type="scientific">Planococcus rifietoensis</name>
    <dbReference type="NCBI Taxonomy" id="200991"/>
    <lineage>
        <taxon>Bacteria</taxon>
        <taxon>Bacillati</taxon>
        <taxon>Bacillota</taxon>
        <taxon>Bacilli</taxon>
        <taxon>Bacillales</taxon>
        <taxon>Caryophanaceae</taxon>
        <taxon>Planococcus</taxon>
    </lineage>
</organism>
<proteinExistence type="predicted"/>
<dbReference type="RefSeq" id="WP_058380473.1">
    <property type="nucleotide sequence ID" value="NZ_CP013659.2"/>
</dbReference>
<dbReference type="KEGG" id="prt:AUC31_00210"/>
<dbReference type="SUPFAM" id="SSF103007">
    <property type="entry name" value="Hypothetical protein TT1725"/>
    <property type="match status" value="1"/>
</dbReference>
<dbReference type="PANTHER" id="PTHR36441">
    <property type="entry name" value="HYPOTHETICAL CYTOSOLIC PROTEIN"/>
    <property type="match status" value="1"/>
</dbReference>
<dbReference type="OrthoDB" id="9809023at2"/>
<dbReference type="InterPro" id="IPR007546">
    <property type="entry name" value="DUF503"/>
</dbReference>
<dbReference type="EMBL" id="CP013659">
    <property type="protein sequence ID" value="ALS73763.1"/>
    <property type="molecule type" value="Genomic_DNA"/>
</dbReference>
<sequence length="92" mass="10840">MILSMECEFFIPTAHSLKDKRAVVKSMLTRTKQKFNVSAAEVDHQEVWQRTRLAFVTVSSSKEAAEREMEHVLRYLESNPSWECMEIEKEYL</sequence>
<dbReference type="STRING" id="200991.AUC31_00210"/>
<gene>
    <name evidence="1" type="ORF">AUC31_00210</name>
</gene>
<dbReference type="AlphaFoldDB" id="A0A0U2XKZ1"/>
<protein>
    <recommendedName>
        <fullName evidence="3">DUF503 domain-containing protein</fullName>
    </recommendedName>
</protein>
<reference evidence="1" key="1">
    <citation type="submission" date="2016-01" db="EMBL/GenBank/DDBJ databases">
        <title>Complete genome of Planococcus rifietoensis type strain M8.</title>
        <authorList>
            <person name="See-Too W.S."/>
        </authorList>
    </citation>
    <scope>NUCLEOTIDE SEQUENCE [LARGE SCALE GENOMIC DNA]</scope>
    <source>
        <strain evidence="1">M8</strain>
    </source>
</reference>
<dbReference type="InterPro" id="IPR036746">
    <property type="entry name" value="TT1725-like_sf"/>
</dbReference>
<dbReference type="Proteomes" id="UP000067683">
    <property type="component" value="Chromosome"/>
</dbReference>
<keyword evidence="2" id="KW-1185">Reference proteome</keyword>
<evidence type="ECO:0000313" key="2">
    <source>
        <dbReference type="Proteomes" id="UP000067683"/>
    </source>
</evidence>